<protein>
    <submittedName>
        <fullName evidence="1">Uncharacterized protein</fullName>
    </submittedName>
</protein>
<dbReference type="Proteomes" id="UP000886384">
    <property type="component" value="Unassembled WGS sequence"/>
</dbReference>
<proteinExistence type="predicted"/>
<evidence type="ECO:0000313" key="1">
    <source>
        <dbReference type="EMBL" id="HEC75555.1"/>
    </source>
</evidence>
<dbReference type="AlphaFoldDB" id="A0A7C1W5I9"/>
<reference evidence="1" key="1">
    <citation type="journal article" date="2020" name="mSystems">
        <title>Genome- and Community-Level Interaction Insights into Carbon Utilization and Element Cycling Functions of Hydrothermarchaeota in Hydrothermal Sediment.</title>
        <authorList>
            <person name="Zhou Z."/>
            <person name="Liu Y."/>
            <person name="Xu W."/>
            <person name="Pan J."/>
            <person name="Luo Z.H."/>
            <person name="Li M."/>
        </authorList>
    </citation>
    <scope>NUCLEOTIDE SEQUENCE [LARGE SCALE GENOMIC DNA]</scope>
    <source>
        <strain evidence="1">HyVt-380</strain>
    </source>
</reference>
<dbReference type="EMBL" id="DRHY01000344">
    <property type="protein sequence ID" value="HEC75555.1"/>
    <property type="molecule type" value="Genomic_DNA"/>
</dbReference>
<organism evidence="1">
    <name type="scientific">Methylophaga aminisulfidivorans</name>
    <dbReference type="NCBI Taxonomy" id="230105"/>
    <lineage>
        <taxon>Bacteria</taxon>
        <taxon>Pseudomonadati</taxon>
        <taxon>Pseudomonadota</taxon>
        <taxon>Gammaproteobacteria</taxon>
        <taxon>Thiotrichales</taxon>
        <taxon>Piscirickettsiaceae</taxon>
        <taxon>Methylophaga</taxon>
    </lineage>
</organism>
<feature type="non-terminal residue" evidence="1">
    <location>
        <position position="1"/>
    </location>
</feature>
<gene>
    <name evidence="1" type="ORF">ENI26_14495</name>
</gene>
<comment type="caution">
    <text evidence="1">The sequence shown here is derived from an EMBL/GenBank/DDBJ whole genome shotgun (WGS) entry which is preliminary data.</text>
</comment>
<accession>A0A7C1W5I9</accession>
<sequence length="150" mass="16458">PPPAASGSQNFLTAITKFEDRLVQIIDVVPKADFERGNVEVVTARFITYDGLVITTRTSFNDGFYFTTLSSEFDPSLVSPAPSDIQALDVIKTAEQVKSESQTLNEKLSPWVYRISGFVGTNLMRAKADIVTEKNNVIPMPPDVSGFGPR</sequence>
<name>A0A7C1W5I9_9GAMM</name>